<protein>
    <submittedName>
        <fullName evidence="3">Uncharacterized protein</fullName>
    </submittedName>
</protein>
<feature type="region of interest" description="Disordered" evidence="1">
    <location>
        <begin position="177"/>
        <end position="203"/>
    </location>
</feature>
<sequence>MMSFARLSLLLLIGTHASTEEGADIASRELHEHGGREHHGGERNHTNRNMTEWLNQTCTENGIVCSNVAADVLANCTNFTDYGRWHHDDGSSEDESSESESSDSGSSEDASSGDESSEDYDEDRGLLVRFNEAGSVEGRDEELVDLYNIFEGAEELEEKMDGTPSTELRGSVSDFVGRHLRKKRPNGRGGRNGGSKSKSGKWGNLTDAELDEMKLRRLTCRCCKDFY</sequence>
<evidence type="ECO:0000313" key="3">
    <source>
        <dbReference type="EMBL" id="KAL3786049.1"/>
    </source>
</evidence>
<organism evidence="3 4">
    <name type="scientific">Cyclotella cryptica</name>
    <dbReference type="NCBI Taxonomy" id="29204"/>
    <lineage>
        <taxon>Eukaryota</taxon>
        <taxon>Sar</taxon>
        <taxon>Stramenopiles</taxon>
        <taxon>Ochrophyta</taxon>
        <taxon>Bacillariophyta</taxon>
        <taxon>Coscinodiscophyceae</taxon>
        <taxon>Thalassiosirophycidae</taxon>
        <taxon>Stephanodiscales</taxon>
        <taxon>Stephanodiscaceae</taxon>
        <taxon>Cyclotella</taxon>
    </lineage>
</organism>
<feature type="compositionally biased region" description="Low complexity" evidence="1">
    <location>
        <begin position="194"/>
        <end position="203"/>
    </location>
</feature>
<feature type="signal peptide" evidence="2">
    <location>
        <begin position="1"/>
        <end position="17"/>
    </location>
</feature>
<feature type="compositionally biased region" description="Acidic residues" evidence="1">
    <location>
        <begin position="91"/>
        <end position="101"/>
    </location>
</feature>
<accession>A0ABD3PE95</accession>
<dbReference type="EMBL" id="JABMIG020000203">
    <property type="protein sequence ID" value="KAL3786049.1"/>
    <property type="molecule type" value="Genomic_DNA"/>
</dbReference>
<feature type="compositionally biased region" description="Acidic residues" evidence="1">
    <location>
        <begin position="111"/>
        <end position="122"/>
    </location>
</feature>
<comment type="caution">
    <text evidence="3">The sequence shown here is derived from an EMBL/GenBank/DDBJ whole genome shotgun (WGS) entry which is preliminary data.</text>
</comment>
<dbReference type="Proteomes" id="UP001516023">
    <property type="component" value="Unassembled WGS sequence"/>
</dbReference>
<feature type="region of interest" description="Disordered" evidence="1">
    <location>
        <begin position="87"/>
        <end position="125"/>
    </location>
</feature>
<reference evidence="3 4" key="1">
    <citation type="journal article" date="2020" name="G3 (Bethesda)">
        <title>Improved Reference Genome for Cyclotella cryptica CCMP332, a Model for Cell Wall Morphogenesis, Salinity Adaptation, and Lipid Production in Diatoms (Bacillariophyta).</title>
        <authorList>
            <person name="Roberts W.R."/>
            <person name="Downey K.M."/>
            <person name="Ruck E.C."/>
            <person name="Traller J.C."/>
            <person name="Alverson A.J."/>
        </authorList>
    </citation>
    <scope>NUCLEOTIDE SEQUENCE [LARGE SCALE GENOMIC DNA]</scope>
    <source>
        <strain evidence="3 4">CCMP332</strain>
    </source>
</reference>
<proteinExistence type="predicted"/>
<name>A0ABD3PE95_9STRA</name>
<evidence type="ECO:0000256" key="2">
    <source>
        <dbReference type="SAM" id="SignalP"/>
    </source>
</evidence>
<evidence type="ECO:0000256" key="1">
    <source>
        <dbReference type="SAM" id="MobiDB-lite"/>
    </source>
</evidence>
<keyword evidence="4" id="KW-1185">Reference proteome</keyword>
<feature type="chain" id="PRO_5044810851" evidence="2">
    <location>
        <begin position="18"/>
        <end position="227"/>
    </location>
</feature>
<keyword evidence="2" id="KW-0732">Signal</keyword>
<dbReference type="AlphaFoldDB" id="A0ABD3PE95"/>
<gene>
    <name evidence="3" type="ORF">HJC23_003897</name>
</gene>
<evidence type="ECO:0000313" key="4">
    <source>
        <dbReference type="Proteomes" id="UP001516023"/>
    </source>
</evidence>